<keyword evidence="3" id="KW-0560">Oxidoreductase</keyword>
<dbReference type="InterPro" id="IPR036683">
    <property type="entry name" value="CO_DH_flav_C_dom_sf"/>
</dbReference>
<dbReference type="Gene3D" id="3.30.390.50">
    <property type="entry name" value="CO dehydrogenase flavoprotein, C-terminal domain"/>
    <property type="match status" value="1"/>
</dbReference>
<dbReference type="SMART" id="SM01092">
    <property type="entry name" value="CO_deh_flav_C"/>
    <property type="match status" value="1"/>
</dbReference>
<keyword evidence="2" id="KW-0274">FAD</keyword>
<dbReference type="Gene3D" id="3.30.43.10">
    <property type="entry name" value="Uridine Diphospho-n-acetylenolpyruvylglucosamine Reductase, domain 2"/>
    <property type="match status" value="1"/>
</dbReference>
<organism evidence="5 6">
    <name type="scientific">Albimonas pacifica</name>
    <dbReference type="NCBI Taxonomy" id="1114924"/>
    <lineage>
        <taxon>Bacteria</taxon>
        <taxon>Pseudomonadati</taxon>
        <taxon>Pseudomonadota</taxon>
        <taxon>Alphaproteobacteria</taxon>
        <taxon>Rhodobacterales</taxon>
        <taxon>Paracoccaceae</taxon>
        <taxon>Albimonas</taxon>
    </lineage>
</organism>
<dbReference type="InterPro" id="IPR016166">
    <property type="entry name" value="FAD-bd_PCMH"/>
</dbReference>
<gene>
    <name evidence="5" type="ORF">SAMN05216258_10162</name>
</gene>
<proteinExistence type="predicted"/>
<dbReference type="GO" id="GO:0016491">
    <property type="term" value="F:oxidoreductase activity"/>
    <property type="evidence" value="ECO:0007669"/>
    <property type="project" value="UniProtKB-KW"/>
</dbReference>
<dbReference type="RefSeq" id="WP_092856587.1">
    <property type="nucleotide sequence ID" value="NZ_FOQH01000001.1"/>
</dbReference>
<evidence type="ECO:0000313" key="6">
    <source>
        <dbReference type="Proteomes" id="UP000199377"/>
    </source>
</evidence>
<evidence type="ECO:0000259" key="4">
    <source>
        <dbReference type="PROSITE" id="PS51387"/>
    </source>
</evidence>
<dbReference type="InterPro" id="IPR016167">
    <property type="entry name" value="FAD-bd_PCMH_sub1"/>
</dbReference>
<dbReference type="Gene3D" id="3.30.465.10">
    <property type="match status" value="1"/>
</dbReference>
<name>A0A1I3BFX3_9RHOB</name>
<protein>
    <submittedName>
        <fullName evidence="5">CO or xanthine dehydrogenase, FAD-binding subunit</fullName>
    </submittedName>
</protein>
<evidence type="ECO:0000256" key="1">
    <source>
        <dbReference type="ARBA" id="ARBA00022630"/>
    </source>
</evidence>
<dbReference type="AlphaFoldDB" id="A0A1I3BFX3"/>
<dbReference type="PANTHER" id="PTHR42659:SF2">
    <property type="entry name" value="XANTHINE DEHYDROGENASE SUBUNIT C-RELATED"/>
    <property type="match status" value="1"/>
</dbReference>
<dbReference type="InterPro" id="IPR005107">
    <property type="entry name" value="CO_DH_flav_C"/>
</dbReference>
<sequence>MSYERPADLARALALRAEGGRVVLAGGTDLLAATRARELRGPVLDVTGVAEMQGVTLSAEGLRLGGAASWTAVARAPLPPACAGLQAAARVVGSTQIQNRGTVAGNLVNASPAADSVPPLLTLDAEVELVSLRGTRRLALGAFLLGPRRTALAADELLVAVHVPAAALAGQGAFEKLGARAHLVISIGMAAARLVVAGGRVVSAALAVGACSPVAQRLGAVEAALVGRPLAELGEALDPAAAAAALSPIDDVRADAGYRRAVAPELLRRALLACAPAPETAL</sequence>
<dbReference type="Pfam" id="PF03450">
    <property type="entry name" value="CO_deh_flav_C"/>
    <property type="match status" value="1"/>
</dbReference>
<dbReference type="STRING" id="1114924.SAMN05216258_10162"/>
<evidence type="ECO:0000313" key="5">
    <source>
        <dbReference type="EMBL" id="SFH61183.1"/>
    </source>
</evidence>
<dbReference type="Pfam" id="PF00941">
    <property type="entry name" value="FAD_binding_5"/>
    <property type="match status" value="1"/>
</dbReference>
<dbReference type="GO" id="GO:0071949">
    <property type="term" value="F:FAD binding"/>
    <property type="evidence" value="ECO:0007669"/>
    <property type="project" value="InterPro"/>
</dbReference>
<keyword evidence="1" id="KW-0285">Flavoprotein</keyword>
<evidence type="ECO:0000256" key="2">
    <source>
        <dbReference type="ARBA" id="ARBA00022827"/>
    </source>
</evidence>
<dbReference type="InterPro" id="IPR016169">
    <property type="entry name" value="FAD-bd_PCMH_sub2"/>
</dbReference>
<dbReference type="Proteomes" id="UP000199377">
    <property type="component" value="Unassembled WGS sequence"/>
</dbReference>
<dbReference type="SUPFAM" id="SSF56176">
    <property type="entry name" value="FAD-binding/transporter-associated domain-like"/>
    <property type="match status" value="1"/>
</dbReference>
<accession>A0A1I3BFX3</accession>
<reference evidence="5 6" key="1">
    <citation type="submission" date="2016-10" db="EMBL/GenBank/DDBJ databases">
        <authorList>
            <person name="de Groot N.N."/>
        </authorList>
    </citation>
    <scope>NUCLEOTIDE SEQUENCE [LARGE SCALE GENOMIC DNA]</scope>
    <source>
        <strain evidence="5 6">CGMCC 1.11030</strain>
    </source>
</reference>
<dbReference type="PROSITE" id="PS51387">
    <property type="entry name" value="FAD_PCMH"/>
    <property type="match status" value="1"/>
</dbReference>
<dbReference type="InterPro" id="IPR036318">
    <property type="entry name" value="FAD-bd_PCMH-like_sf"/>
</dbReference>
<keyword evidence="6" id="KW-1185">Reference proteome</keyword>
<dbReference type="PANTHER" id="PTHR42659">
    <property type="entry name" value="XANTHINE DEHYDROGENASE SUBUNIT C-RELATED"/>
    <property type="match status" value="1"/>
</dbReference>
<dbReference type="InterPro" id="IPR051312">
    <property type="entry name" value="Diverse_Substr_Oxidored"/>
</dbReference>
<dbReference type="EMBL" id="FOQH01000001">
    <property type="protein sequence ID" value="SFH61183.1"/>
    <property type="molecule type" value="Genomic_DNA"/>
</dbReference>
<dbReference type="OrthoDB" id="9814706at2"/>
<feature type="domain" description="FAD-binding PCMH-type" evidence="4">
    <location>
        <begin position="1"/>
        <end position="168"/>
    </location>
</feature>
<evidence type="ECO:0000256" key="3">
    <source>
        <dbReference type="ARBA" id="ARBA00023002"/>
    </source>
</evidence>
<dbReference type="InterPro" id="IPR002346">
    <property type="entry name" value="Mopterin_DH_FAD-bd"/>
</dbReference>
<dbReference type="SUPFAM" id="SSF55447">
    <property type="entry name" value="CO dehydrogenase flavoprotein C-terminal domain-like"/>
    <property type="match status" value="1"/>
</dbReference>